<comment type="caution">
    <text evidence="2">The sequence shown here is derived from an EMBL/GenBank/DDBJ whole genome shotgun (WGS) entry which is preliminary data.</text>
</comment>
<organism evidence="2 3">
    <name type="scientific">Parelaphostrongylus tenuis</name>
    <name type="common">Meningeal worm</name>
    <dbReference type="NCBI Taxonomy" id="148309"/>
    <lineage>
        <taxon>Eukaryota</taxon>
        <taxon>Metazoa</taxon>
        <taxon>Ecdysozoa</taxon>
        <taxon>Nematoda</taxon>
        <taxon>Chromadorea</taxon>
        <taxon>Rhabditida</taxon>
        <taxon>Rhabditina</taxon>
        <taxon>Rhabditomorpha</taxon>
        <taxon>Strongyloidea</taxon>
        <taxon>Metastrongylidae</taxon>
        <taxon>Parelaphostrongylus</taxon>
    </lineage>
</organism>
<name>A0AAD5N9U6_PARTN</name>
<keyword evidence="1" id="KW-0472">Membrane</keyword>
<proteinExistence type="predicted"/>
<protein>
    <submittedName>
        <fullName evidence="2">Uncharacterized protein</fullName>
    </submittedName>
</protein>
<reference evidence="2" key="1">
    <citation type="submission" date="2021-06" db="EMBL/GenBank/DDBJ databases">
        <title>Parelaphostrongylus tenuis whole genome reference sequence.</title>
        <authorList>
            <person name="Garwood T.J."/>
            <person name="Larsen P.A."/>
            <person name="Fountain-Jones N.M."/>
            <person name="Garbe J.R."/>
            <person name="Macchietto M.G."/>
            <person name="Kania S.A."/>
            <person name="Gerhold R.W."/>
            <person name="Richards J.E."/>
            <person name="Wolf T.M."/>
        </authorList>
    </citation>
    <scope>NUCLEOTIDE SEQUENCE</scope>
    <source>
        <strain evidence="2">MNPRO001-30</strain>
        <tissue evidence="2">Meninges</tissue>
    </source>
</reference>
<evidence type="ECO:0000313" key="3">
    <source>
        <dbReference type="Proteomes" id="UP001196413"/>
    </source>
</evidence>
<keyword evidence="3" id="KW-1185">Reference proteome</keyword>
<accession>A0AAD5N9U6</accession>
<sequence>MELLTLGMYGEPVGHENPPYQNEVDRVDVERAKDRIGFDDASIRAGFVRKVFAIVTVMVLRISDQSVKRFQSKLAYLASGCGCDDDTSGCECRSTKLDDPKQLDSSFSITLSAGAMSMVACARVPPATVLLALVTTILSCSAIILFACQTKYDITRFYPPYITLLDENGGGYPTTANGPTRRSSIFDGPLKPFKRIHIEVIWGMETVQGAGNHLEGILEQIIAEVLKISAHDQ</sequence>
<gene>
    <name evidence="2" type="ORF">KIN20_025927</name>
</gene>
<keyword evidence="1" id="KW-1133">Transmembrane helix</keyword>
<dbReference type="AlphaFoldDB" id="A0AAD5N9U6"/>
<evidence type="ECO:0000256" key="1">
    <source>
        <dbReference type="SAM" id="Phobius"/>
    </source>
</evidence>
<evidence type="ECO:0000313" key="2">
    <source>
        <dbReference type="EMBL" id="KAJ1365557.1"/>
    </source>
</evidence>
<dbReference type="Proteomes" id="UP001196413">
    <property type="component" value="Unassembled WGS sequence"/>
</dbReference>
<keyword evidence="1" id="KW-0812">Transmembrane</keyword>
<feature type="transmembrane region" description="Helical" evidence="1">
    <location>
        <begin position="127"/>
        <end position="148"/>
    </location>
</feature>
<dbReference type="EMBL" id="JAHQIW010005303">
    <property type="protein sequence ID" value="KAJ1365557.1"/>
    <property type="molecule type" value="Genomic_DNA"/>
</dbReference>